<organism evidence="1 2">
    <name type="scientific">Trifolium medium</name>
    <dbReference type="NCBI Taxonomy" id="97028"/>
    <lineage>
        <taxon>Eukaryota</taxon>
        <taxon>Viridiplantae</taxon>
        <taxon>Streptophyta</taxon>
        <taxon>Embryophyta</taxon>
        <taxon>Tracheophyta</taxon>
        <taxon>Spermatophyta</taxon>
        <taxon>Magnoliopsida</taxon>
        <taxon>eudicotyledons</taxon>
        <taxon>Gunneridae</taxon>
        <taxon>Pentapetalae</taxon>
        <taxon>rosids</taxon>
        <taxon>fabids</taxon>
        <taxon>Fabales</taxon>
        <taxon>Fabaceae</taxon>
        <taxon>Papilionoideae</taxon>
        <taxon>50 kb inversion clade</taxon>
        <taxon>NPAAA clade</taxon>
        <taxon>Hologalegina</taxon>
        <taxon>IRL clade</taxon>
        <taxon>Trifolieae</taxon>
        <taxon>Trifolium</taxon>
    </lineage>
</organism>
<keyword evidence="2" id="KW-1185">Reference proteome</keyword>
<evidence type="ECO:0000313" key="1">
    <source>
        <dbReference type="EMBL" id="MCI57641.1"/>
    </source>
</evidence>
<comment type="caution">
    <text evidence="1">The sequence shown here is derived from an EMBL/GenBank/DDBJ whole genome shotgun (WGS) entry which is preliminary data.</text>
</comment>
<dbReference type="Proteomes" id="UP000265520">
    <property type="component" value="Unassembled WGS sequence"/>
</dbReference>
<accession>A0A392T976</accession>
<sequence>VVVVLFGFHEMVYFHEKMFVQL</sequence>
<protein>
    <submittedName>
        <fullName evidence="1">Uncharacterized protein</fullName>
    </submittedName>
</protein>
<evidence type="ECO:0000313" key="2">
    <source>
        <dbReference type="Proteomes" id="UP000265520"/>
    </source>
</evidence>
<reference evidence="1 2" key="1">
    <citation type="journal article" date="2018" name="Front. Plant Sci.">
        <title>Red Clover (Trifolium pratense) and Zigzag Clover (T. medium) - A Picture of Genomic Similarities and Differences.</title>
        <authorList>
            <person name="Dluhosova J."/>
            <person name="Istvanek J."/>
            <person name="Nedelnik J."/>
            <person name="Repkova J."/>
        </authorList>
    </citation>
    <scope>NUCLEOTIDE SEQUENCE [LARGE SCALE GENOMIC DNA]</scope>
    <source>
        <strain evidence="2">cv. 10/8</strain>
        <tissue evidence="1">Leaf</tissue>
    </source>
</reference>
<name>A0A392T976_9FABA</name>
<feature type="non-terminal residue" evidence="1">
    <location>
        <position position="1"/>
    </location>
</feature>
<dbReference type="AlphaFoldDB" id="A0A392T976"/>
<proteinExistence type="predicted"/>
<dbReference type="EMBL" id="LXQA010532558">
    <property type="protein sequence ID" value="MCI57641.1"/>
    <property type="molecule type" value="Genomic_DNA"/>
</dbReference>